<dbReference type="EMBL" id="QQBB01000004">
    <property type="protein sequence ID" value="RDI59523.1"/>
    <property type="molecule type" value="Genomic_DNA"/>
</dbReference>
<dbReference type="Proteomes" id="UP000254925">
    <property type="component" value="Unassembled WGS sequence"/>
</dbReference>
<name>A0A370HLR7_9HYPH</name>
<keyword evidence="2" id="KW-1185">Reference proteome</keyword>
<sequence>MWHQRLDEPPLRELPDERFVPTVPDFLVEEVRLEAAAARLVEPDELRDLEALLLAALFVPPLAALRLLERDAGFAAERDAVERAALERLADFDAPFALLREAVEREGDAFLAVDFAAVFLAEDREVADLAAVFFAAVFFAPDLAADFAPDLAAVFVPDFAALLAAVRVEDLAAVLLERAVDFAADFVPELREAVLFEPDFDALLAAVFVPPERDEVPVDFEALLRAVEVPDFLAPDLAEDVEPPVFLALDELRRALLFFAPDFLVLVAPVSPVNSIVSGLDLSSVGIAASFKGLRVQPSRLQGNVVIPRGFRLSESVESRTRTISVDTLASRPVRTCLSGA</sequence>
<proteinExistence type="predicted"/>
<gene>
    <name evidence="1" type="ORF">DES45_104439</name>
</gene>
<organism evidence="1 2">
    <name type="scientific">Microvirga subterranea</name>
    <dbReference type="NCBI Taxonomy" id="186651"/>
    <lineage>
        <taxon>Bacteria</taxon>
        <taxon>Pseudomonadati</taxon>
        <taxon>Pseudomonadota</taxon>
        <taxon>Alphaproteobacteria</taxon>
        <taxon>Hyphomicrobiales</taxon>
        <taxon>Methylobacteriaceae</taxon>
        <taxon>Microvirga</taxon>
    </lineage>
</organism>
<reference evidence="1 2" key="1">
    <citation type="submission" date="2018-07" db="EMBL/GenBank/DDBJ databases">
        <title>Genomic Encyclopedia of Type Strains, Phase IV (KMG-IV): sequencing the most valuable type-strain genomes for metagenomic binning, comparative biology and taxonomic classification.</title>
        <authorList>
            <person name="Goeker M."/>
        </authorList>
    </citation>
    <scope>NUCLEOTIDE SEQUENCE [LARGE SCALE GENOMIC DNA]</scope>
    <source>
        <strain evidence="1 2">DSM 14364</strain>
    </source>
</reference>
<evidence type="ECO:0000313" key="1">
    <source>
        <dbReference type="EMBL" id="RDI59523.1"/>
    </source>
</evidence>
<protein>
    <submittedName>
        <fullName evidence="1">Uncharacterized protein</fullName>
    </submittedName>
</protein>
<evidence type="ECO:0000313" key="2">
    <source>
        <dbReference type="Proteomes" id="UP000254925"/>
    </source>
</evidence>
<dbReference type="AlphaFoldDB" id="A0A370HLR7"/>
<comment type="caution">
    <text evidence="1">The sequence shown here is derived from an EMBL/GenBank/DDBJ whole genome shotgun (WGS) entry which is preliminary data.</text>
</comment>
<accession>A0A370HLR7</accession>